<dbReference type="SUPFAM" id="SSF47370">
    <property type="entry name" value="Bromodomain"/>
    <property type="match status" value="1"/>
</dbReference>
<organism evidence="2 3">
    <name type="scientific">Mycena maculata</name>
    <dbReference type="NCBI Taxonomy" id="230809"/>
    <lineage>
        <taxon>Eukaryota</taxon>
        <taxon>Fungi</taxon>
        <taxon>Dikarya</taxon>
        <taxon>Basidiomycota</taxon>
        <taxon>Agaricomycotina</taxon>
        <taxon>Agaricomycetes</taxon>
        <taxon>Agaricomycetidae</taxon>
        <taxon>Agaricales</taxon>
        <taxon>Marasmiineae</taxon>
        <taxon>Mycenaceae</taxon>
        <taxon>Mycena</taxon>
    </lineage>
</organism>
<name>A0AAD7ITE0_9AGAR</name>
<dbReference type="InterPro" id="IPR036427">
    <property type="entry name" value="Bromodomain-like_sf"/>
</dbReference>
<keyword evidence="3" id="KW-1185">Reference proteome</keyword>
<reference evidence="2" key="1">
    <citation type="submission" date="2023-03" db="EMBL/GenBank/DDBJ databases">
        <title>Massive genome expansion in bonnet fungi (Mycena s.s.) driven by repeated elements and novel gene families across ecological guilds.</title>
        <authorList>
            <consortium name="Lawrence Berkeley National Laboratory"/>
            <person name="Harder C.B."/>
            <person name="Miyauchi S."/>
            <person name="Viragh M."/>
            <person name="Kuo A."/>
            <person name="Thoen E."/>
            <person name="Andreopoulos B."/>
            <person name="Lu D."/>
            <person name="Skrede I."/>
            <person name="Drula E."/>
            <person name="Henrissat B."/>
            <person name="Morin E."/>
            <person name="Kohler A."/>
            <person name="Barry K."/>
            <person name="LaButti K."/>
            <person name="Morin E."/>
            <person name="Salamov A."/>
            <person name="Lipzen A."/>
            <person name="Mereny Z."/>
            <person name="Hegedus B."/>
            <person name="Baldrian P."/>
            <person name="Stursova M."/>
            <person name="Weitz H."/>
            <person name="Taylor A."/>
            <person name="Grigoriev I.V."/>
            <person name="Nagy L.G."/>
            <person name="Martin F."/>
            <person name="Kauserud H."/>
        </authorList>
    </citation>
    <scope>NUCLEOTIDE SEQUENCE</scope>
    <source>
        <strain evidence="2">CBHHK188m</strain>
    </source>
</reference>
<gene>
    <name evidence="2" type="ORF">DFH07DRAFT_746429</name>
</gene>
<evidence type="ECO:0000313" key="2">
    <source>
        <dbReference type="EMBL" id="KAJ7750115.1"/>
    </source>
</evidence>
<dbReference type="Proteomes" id="UP001215280">
    <property type="component" value="Unassembled WGS sequence"/>
</dbReference>
<dbReference type="Gene3D" id="1.20.920.10">
    <property type="entry name" value="Bromodomain-like"/>
    <property type="match status" value="1"/>
</dbReference>
<feature type="non-terminal residue" evidence="2">
    <location>
        <position position="1"/>
    </location>
</feature>
<evidence type="ECO:0000313" key="3">
    <source>
        <dbReference type="Proteomes" id="UP001215280"/>
    </source>
</evidence>
<keyword evidence="1" id="KW-0103">Bromodomain</keyword>
<proteinExistence type="predicted"/>
<dbReference type="EMBL" id="JARJLG010000083">
    <property type="protein sequence ID" value="KAJ7750115.1"/>
    <property type="molecule type" value="Genomic_DNA"/>
</dbReference>
<accession>A0AAD7ITE0</accession>
<evidence type="ECO:0008006" key="4">
    <source>
        <dbReference type="Google" id="ProtNLM"/>
    </source>
</evidence>
<dbReference type="AlphaFoldDB" id="A0AAD7ITE0"/>
<protein>
    <recommendedName>
        <fullName evidence="4">Bromo domain-containing protein</fullName>
    </recommendedName>
</protein>
<sequence>RADWHLLFNNAHQYNVEGSQIYEDTVYLQEVFDRELYSLSTEHNLPGHELLPGEFLSQLTPCTDS</sequence>
<dbReference type="GO" id="GO:0006325">
    <property type="term" value="P:chromatin organization"/>
    <property type="evidence" value="ECO:0007669"/>
    <property type="project" value="UniProtKB-ARBA"/>
</dbReference>
<comment type="caution">
    <text evidence="2">The sequence shown here is derived from an EMBL/GenBank/DDBJ whole genome shotgun (WGS) entry which is preliminary data.</text>
</comment>
<evidence type="ECO:0000256" key="1">
    <source>
        <dbReference type="ARBA" id="ARBA00023117"/>
    </source>
</evidence>